<evidence type="ECO:0000313" key="1">
    <source>
        <dbReference type="EMBL" id="BES83332.1"/>
    </source>
</evidence>
<name>A0AAN0K8L9_9GAMM</name>
<gene>
    <name evidence="1" type="ORF">PEC302110_04290</name>
</gene>
<dbReference type="Proteomes" id="UP001377830">
    <property type="component" value="Chromosome"/>
</dbReference>
<evidence type="ECO:0000313" key="2">
    <source>
        <dbReference type="Proteomes" id="UP001377830"/>
    </source>
</evidence>
<proteinExistence type="predicted"/>
<accession>A0AAN0K8L9</accession>
<organism evidence="1 2">
    <name type="scientific">Pectobacterium araliae</name>
    <dbReference type="NCBI Taxonomy" id="3073862"/>
    <lineage>
        <taxon>Bacteria</taxon>
        <taxon>Pseudomonadati</taxon>
        <taxon>Pseudomonadota</taxon>
        <taxon>Gammaproteobacteria</taxon>
        <taxon>Enterobacterales</taxon>
        <taxon>Pectobacteriaceae</taxon>
        <taxon>Pectobacterium</taxon>
    </lineage>
</organism>
<protein>
    <submittedName>
        <fullName evidence="1">Uncharacterized protein</fullName>
    </submittedName>
</protein>
<dbReference type="AlphaFoldDB" id="A0AAN0K8L9"/>
<sequence length="83" mass="8851">MERSLSTTRDVFPDERGRGLTVFDAGLVDDIGKLHVAEGLGAGNGIDDLAGDQFALPVSVSGDDQFGRFAQQGFDGFELRCCL</sequence>
<reference evidence="2" key="1">
    <citation type="journal article" date="2024" name="Int. J. Syst. Evol. Microbiol.">
        <title>Pectobacterium araliae sp. nov., a pathogen causing bacterial soft rot of Japanese angelica tree in Japan.</title>
        <authorList>
            <person name="Sawada H."/>
            <person name="Someya N."/>
            <person name="Morohoshi T."/>
            <person name="Ono M."/>
            <person name="Satou M."/>
        </authorList>
    </citation>
    <scope>NUCLEOTIDE SEQUENCE [LARGE SCALE GENOMIC DNA]</scope>
    <source>
        <strain evidence="2">MAFF 302110</strain>
    </source>
</reference>
<dbReference type="EMBL" id="AP028908">
    <property type="protein sequence ID" value="BES83332.1"/>
    <property type="molecule type" value="Genomic_DNA"/>
</dbReference>
<keyword evidence="2" id="KW-1185">Reference proteome</keyword>
<dbReference type="KEGG" id="parl:PEC302110_04290"/>